<dbReference type="Pfam" id="PF01551">
    <property type="entry name" value="Peptidase_M23"/>
    <property type="match status" value="1"/>
</dbReference>
<gene>
    <name evidence="5" type="ORF">GCM10023307_36260</name>
</gene>
<organism evidence="5 6">
    <name type="scientific">Lysobacter hankyongensis</name>
    <dbReference type="NCBI Taxonomy" id="1176535"/>
    <lineage>
        <taxon>Bacteria</taxon>
        <taxon>Pseudomonadati</taxon>
        <taxon>Pseudomonadota</taxon>
        <taxon>Gammaproteobacteria</taxon>
        <taxon>Lysobacterales</taxon>
        <taxon>Lysobacteraceae</taxon>
        <taxon>Lysobacter</taxon>
    </lineage>
</organism>
<feature type="domain" description="LysM" evidence="4">
    <location>
        <begin position="43"/>
        <end position="87"/>
    </location>
</feature>
<evidence type="ECO:0000256" key="3">
    <source>
        <dbReference type="SAM" id="SignalP"/>
    </source>
</evidence>
<reference evidence="6" key="1">
    <citation type="journal article" date="2019" name="Int. J. Syst. Evol. Microbiol.">
        <title>The Global Catalogue of Microorganisms (GCM) 10K type strain sequencing project: providing services to taxonomists for standard genome sequencing and annotation.</title>
        <authorList>
            <consortium name="The Broad Institute Genomics Platform"/>
            <consortium name="The Broad Institute Genome Sequencing Center for Infectious Disease"/>
            <person name="Wu L."/>
            <person name="Ma J."/>
        </authorList>
    </citation>
    <scope>NUCLEOTIDE SEQUENCE [LARGE SCALE GENOMIC DNA]</scope>
    <source>
        <strain evidence="6">JCM 18204</strain>
    </source>
</reference>
<evidence type="ECO:0000259" key="4">
    <source>
        <dbReference type="PROSITE" id="PS51782"/>
    </source>
</evidence>
<dbReference type="Pfam" id="PF01476">
    <property type="entry name" value="LysM"/>
    <property type="match status" value="1"/>
</dbReference>
<keyword evidence="3" id="KW-0732">Signal</keyword>
<comment type="similarity">
    <text evidence="1">Belongs to the E.coli NlpD/Haemophilus LppB family.</text>
</comment>
<feature type="compositionally biased region" description="Pro residues" evidence="2">
    <location>
        <begin position="134"/>
        <end position="153"/>
    </location>
</feature>
<feature type="signal peptide" evidence="3">
    <location>
        <begin position="1"/>
        <end position="17"/>
    </location>
</feature>
<feature type="compositionally biased region" description="Low complexity" evidence="2">
    <location>
        <begin position="124"/>
        <end position="133"/>
    </location>
</feature>
<dbReference type="InterPro" id="IPR016047">
    <property type="entry name" value="M23ase_b-sheet_dom"/>
</dbReference>
<feature type="chain" id="PRO_5046848349" evidence="3">
    <location>
        <begin position="18"/>
        <end position="278"/>
    </location>
</feature>
<feature type="region of interest" description="Disordered" evidence="2">
    <location>
        <begin position="79"/>
        <end position="156"/>
    </location>
</feature>
<dbReference type="InterPro" id="IPR011055">
    <property type="entry name" value="Dup_hybrid_motif"/>
</dbReference>
<accession>A0ABP9C8R9</accession>
<dbReference type="SMART" id="SM00257">
    <property type="entry name" value="LysM"/>
    <property type="match status" value="1"/>
</dbReference>
<evidence type="ECO:0000256" key="1">
    <source>
        <dbReference type="ARBA" id="ARBA00038420"/>
    </source>
</evidence>
<comment type="caution">
    <text evidence="5">The sequence shown here is derived from an EMBL/GenBank/DDBJ whole genome shotgun (WGS) entry which is preliminary data.</text>
</comment>
<dbReference type="Gene3D" id="2.70.70.10">
    <property type="entry name" value="Glucose Permease (Domain IIA)"/>
    <property type="match status" value="1"/>
</dbReference>
<dbReference type="CDD" id="cd12797">
    <property type="entry name" value="M23_peptidase"/>
    <property type="match status" value="1"/>
</dbReference>
<dbReference type="PANTHER" id="PTHR21666">
    <property type="entry name" value="PEPTIDASE-RELATED"/>
    <property type="match status" value="1"/>
</dbReference>
<dbReference type="InterPro" id="IPR018392">
    <property type="entry name" value="LysM"/>
</dbReference>
<dbReference type="Gene3D" id="3.10.350.10">
    <property type="entry name" value="LysM domain"/>
    <property type="match status" value="1"/>
</dbReference>
<dbReference type="CDD" id="cd00118">
    <property type="entry name" value="LysM"/>
    <property type="match status" value="1"/>
</dbReference>
<dbReference type="EMBL" id="BAABJE010000030">
    <property type="protein sequence ID" value="GAA4806405.1"/>
    <property type="molecule type" value="Genomic_DNA"/>
</dbReference>
<evidence type="ECO:0000256" key="2">
    <source>
        <dbReference type="SAM" id="MobiDB-lite"/>
    </source>
</evidence>
<sequence>MRALAALLMLALLAACAQTTVVRTAPRGKPQAARPVSPPKPGSTALVRKGDTVYRIATTHGVSPLDLAMWNRIPPPYTIHPGQRLRLTPPDARRPEPPRPAGPTPPRVAGTTPASTPRPPAGTRPPSTTTSPATTPPATTPRPVPPQPVPPPAAAAFDWRWPADGALVGRFAAGDPTRQGIDIAGKSGAPVRAAADGVVVYSGAGLVGYGELIIVKHDEQWLSAYGHNRARLVNEGQRVKAGDQIAEMGRSGASRDMLHFEIRFNGKPQDPLQALPKR</sequence>
<protein>
    <submittedName>
        <fullName evidence="5">Peptidoglycan DD-metalloendopeptidase family protein</fullName>
    </submittedName>
</protein>
<dbReference type="SUPFAM" id="SSF51261">
    <property type="entry name" value="Duplicated hybrid motif"/>
    <property type="match status" value="1"/>
</dbReference>
<dbReference type="PANTHER" id="PTHR21666:SF263">
    <property type="entry name" value="MUREIN HYDROLASE ACTIVATOR NLPD"/>
    <property type="match status" value="1"/>
</dbReference>
<evidence type="ECO:0000313" key="5">
    <source>
        <dbReference type="EMBL" id="GAA4806405.1"/>
    </source>
</evidence>
<proteinExistence type="inferred from homology"/>
<feature type="region of interest" description="Disordered" evidence="2">
    <location>
        <begin position="26"/>
        <end position="46"/>
    </location>
</feature>
<dbReference type="PROSITE" id="PS51782">
    <property type="entry name" value="LYSM"/>
    <property type="match status" value="1"/>
</dbReference>
<keyword evidence="6" id="KW-1185">Reference proteome</keyword>
<dbReference type="PROSITE" id="PS51257">
    <property type="entry name" value="PROKAR_LIPOPROTEIN"/>
    <property type="match status" value="1"/>
</dbReference>
<dbReference type="InterPro" id="IPR036779">
    <property type="entry name" value="LysM_dom_sf"/>
</dbReference>
<dbReference type="InterPro" id="IPR050570">
    <property type="entry name" value="Cell_wall_metabolism_enzyme"/>
</dbReference>
<evidence type="ECO:0000313" key="6">
    <source>
        <dbReference type="Proteomes" id="UP001499959"/>
    </source>
</evidence>
<dbReference type="Proteomes" id="UP001499959">
    <property type="component" value="Unassembled WGS sequence"/>
</dbReference>
<name>A0ABP9C8R9_9GAMM</name>